<sequence length="369" mass="40035">MVKNGWLQRSGQSSWGGIMGVGRSGCSVAHGHRTDRGPRRGGGKAADCAEEEEEEEEEARGVGRVQAQGNGDARRTRKKGPVCWMGEGDGVVWVRVASLTTGGTGWMSWVVGMEDGLGPRSGSQRLRTASHHPPITGVPLDSEGRPGTVRRSERIRRGPVEDEPEGGRWHPPRRSTRSSHSTAENPFQVGSIRWGVGKVCVQGTRPDYCTSSLAAQVMEVVCTAGFGPERRVPEPQLHSALARNLLGFADRNPGPVPQRCSRPRYFPKPSAPWEMQRRGSWAAERGCKHRVLARTLGGAEALRPDAAAGWVVQPGTHARRAARIRQPGGRATGHLYGWVRARCPGRALTGSHPSQAPIRHPPHPTSRLQ</sequence>
<evidence type="ECO:0000313" key="3">
    <source>
        <dbReference type="Proteomes" id="UP001287286"/>
    </source>
</evidence>
<proteinExistence type="predicted"/>
<feature type="compositionally biased region" description="Acidic residues" evidence="1">
    <location>
        <begin position="48"/>
        <end position="58"/>
    </location>
</feature>
<feature type="region of interest" description="Disordered" evidence="1">
    <location>
        <begin position="119"/>
        <end position="186"/>
    </location>
</feature>
<organism evidence="2 3">
    <name type="scientific">Purpureocillium lilacinum</name>
    <name type="common">Paecilomyces lilacinus</name>
    <dbReference type="NCBI Taxonomy" id="33203"/>
    <lineage>
        <taxon>Eukaryota</taxon>
        <taxon>Fungi</taxon>
        <taxon>Dikarya</taxon>
        <taxon>Ascomycota</taxon>
        <taxon>Pezizomycotina</taxon>
        <taxon>Sordariomycetes</taxon>
        <taxon>Hypocreomycetidae</taxon>
        <taxon>Hypocreales</taxon>
        <taxon>Ophiocordycipitaceae</taxon>
        <taxon>Purpureocillium</taxon>
    </lineage>
</organism>
<feature type="region of interest" description="Disordered" evidence="1">
    <location>
        <begin position="347"/>
        <end position="369"/>
    </location>
</feature>
<name>A0ABR0BUE7_PURLI</name>
<reference evidence="2 3" key="1">
    <citation type="journal article" date="2024" name="Microbiol. Resour. Announc.">
        <title>Genome annotations for the ascomycete fungi Trichoderma harzianum, Trichoderma aggressivum, and Purpureocillium lilacinum.</title>
        <authorList>
            <person name="Beijen E.P.W."/>
            <person name="Ohm R.A."/>
        </authorList>
    </citation>
    <scope>NUCLEOTIDE SEQUENCE [LARGE SCALE GENOMIC DNA]</scope>
    <source>
        <strain evidence="2 3">CBS 150709</strain>
    </source>
</reference>
<evidence type="ECO:0000256" key="1">
    <source>
        <dbReference type="SAM" id="MobiDB-lite"/>
    </source>
</evidence>
<accession>A0ABR0BUE7</accession>
<gene>
    <name evidence="2" type="ORF">Purlil1_8035</name>
</gene>
<keyword evidence="3" id="KW-1185">Reference proteome</keyword>
<dbReference type="Proteomes" id="UP001287286">
    <property type="component" value="Unassembled WGS sequence"/>
</dbReference>
<comment type="caution">
    <text evidence="2">The sequence shown here is derived from an EMBL/GenBank/DDBJ whole genome shotgun (WGS) entry which is preliminary data.</text>
</comment>
<dbReference type="EMBL" id="JAWRVI010000030">
    <property type="protein sequence ID" value="KAK4087704.1"/>
    <property type="molecule type" value="Genomic_DNA"/>
</dbReference>
<evidence type="ECO:0000313" key="2">
    <source>
        <dbReference type="EMBL" id="KAK4087704.1"/>
    </source>
</evidence>
<feature type="region of interest" description="Disordered" evidence="1">
    <location>
        <begin position="29"/>
        <end position="80"/>
    </location>
</feature>
<protein>
    <submittedName>
        <fullName evidence="2">Uncharacterized protein</fullName>
    </submittedName>
</protein>
<feature type="compositionally biased region" description="Basic and acidic residues" evidence="1">
    <location>
        <begin position="150"/>
        <end position="168"/>
    </location>
</feature>